<evidence type="ECO:0000259" key="3">
    <source>
        <dbReference type="Pfam" id="PF00288"/>
    </source>
</evidence>
<dbReference type="InterPro" id="IPR013750">
    <property type="entry name" value="GHMP_kinase_C_dom"/>
</dbReference>
<dbReference type="GO" id="GO:0016301">
    <property type="term" value="F:kinase activity"/>
    <property type="evidence" value="ECO:0007669"/>
    <property type="project" value="UniProtKB-KW"/>
</dbReference>
<sequence>MAKIGTPRLTDSRNGKGGEIHTSVARSLQTGVGRAIAHHGEFLQGVFEGEDGRLHRGLVTLPLVGCQAVATFWPREEGRIRTRPAKRSKAARAAAMTIEHLGLAGTGGDLTIDSAIPVGHGYGSSTADVVATIRAVAAAASTRLRQSTICRLAVAAEGASDAIAYGGDALLFAHREGRILEHFGGDFPPLFVVGFRTDDSGPIDTLRLPRARYNAEEIQLFRVMRGLAYRSIREQDPRMLGRVATMSASICQRHLPKPRFETVLDIAQEYGACGVQVAHSGTLVGILLDANQHAGGQSAVTMANALREVGFRNLETFALNAEGIVAT</sequence>
<dbReference type="OrthoDB" id="7298003at2"/>
<dbReference type="PIRSF" id="PIRSF033887">
    <property type="entry name" value="PduX"/>
    <property type="match status" value="1"/>
</dbReference>
<feature type="compositionally biased region" description="Basic and acidic residues" evidence="2">
    <location>
        <begin position="10"/>
        <end position="19"/>
    </location>
</feature>
<dbReference type="InterPro" id="IPR014721">
    <property type="entry name" value="Ribsml_uS5_D2-typ_fold_subgr"/>
</dbReference>
<keyword evidence="6" id="KW-1185">Reference proteome</keyword>
<dbReference type="InterPro" id="IPR006204">
    <property type="entry name" value="GHMP_kinase_N_dom"/>
</dbReference>
<keyword evidence="1 5" id="KW-0418">Kinase</keyword>
<dbReference type="Proteomes" id="UP000003250">
    <property type="component" value="Unassembled WGS sequence"/>
</dbReference>
<evidence type="ECO:0000313" key="5">
    <source>
        <dbReference type="EMBL" id="EHK53293.1"/>
    </source>
</evidence>
<feature type="domain" description="GHMP kinase C-terminal" evidence="4">
    <location>
        <begin position="230"/>
        <end position="289"/>
    </location>
</feature>
<evidence type="ECO:0000256" key="2">
    <source>
        <dbReference type="SAM" id="MobiDB-lite"/>
    </source>
</evidence>
<proteinExistence type="predicted"/>
<feature type="region of interest" description="Disordered" evidence="2">
    <location>
        <begin position="1"/>
        <end position="20"/>
    </location>
</feature>
<name>H0I146_9HYPH</name>
<dbReference type="Pfam" id="PF00288">
    <property type="entry name" value="GHMP_kinases_N"/>
    <property type="match status" value="1"/>
</dbReference>
<dbReference type="Gene3D" id="3.30.230.10">
    <property type="match status" value="1"/>
</dbReference>
<dbReference type="EMBL" id="AHAM01000277">
    <property type="protein sequence ID" value="EHK53293.1"/>
    <property type="molecule type" value="Genomic_DNA"/>
</dbReference>
<feature type="domain" description="GHMP kinase N-terminal" evidence="3">
    <location>
        <begin position="91"/>
        <end position="166"/>
    </location>
</feature>
<evidence type="ECO:0000313" key="6">
    <source>
        <dbReference type="Proteomes" id="UP000003250"/>
    </source>
</evidence>
<dbReference type="InterPro" id="IPR020568">
    <property type="entry name" value="Ribosomal_Su5_D2-typ_SF"/>
</dbReference>
<evidence type="ECO:0000256" key="1">
    <source>
        <dbReference type="ARBA" id="ARBA00022777"/>
    </source>
</evidence>
<evidence type="ECO:0000259" key="4">
    <source>
        <dbReference type="Pfam" id="PF08544"/>
    </source>
</evidence>
<organism evidence="5 6">
    <name type="scientific">Mesorhizobium alhagi CCNWXJ12-2</name>
    <dbReference type="NCBI Taxonomy" id="1107882"/>
    <lineage>
        <taxon>Bacteria</taxon>
        <taxon>Pseudomonadati</taxon>
        <taxon>Pseudomonadota</taxon>
        <taxon>Alphaproteobacteria</taxon>
        <taxon>Hyphomicrobiales</taxon>
        <taxon>Phyllobacteriaceae</taxon>
        <taxon>Allomesorhizobium</taxon>
    </lineage>
</organism>
<dbReference type="GO" id="GO:0005524">
    <property type="term" value="F:ATP binding"/>
    <property type="evidence" value="ECO:0007669"/>
    <property type="project" value="InterPro"/>
</dbReference>
<dbReference type="Pfam" id="PF08544">
    <property type="entry name" value="GHMP_kinases_C"/>
    <property type="match status" value="1"/>
</dbReference>
<dbReference type="AlphaFoldDB" id="H0I146"/>
<accession>H0I146</accession>
<gene>
    <name evidence="5" type="ORF">MAXJ12_30917</name>
</gene>
<dbReference type="PATRIC" id="fig|1107882.3.peg.5981"/>
<dbReference type="SUPFAM" id="SSF54211">
    <property type="entry name" value="Ribosomal protein S5 domain 2-like"/>
    <property type="match status" value="1"/>
</dbReference>
<dbReference type="InterPro" id="IPR012363">
    <property type="entry name" value="PduX"/>
</dbReference>
<dbReference type="RefSeq" id="WP_008839753.1">
    <property type="nucleotide sequence ID" value="NZ_AHAM01000277.1"/>
</dbReference>
<reference evidence="5 6" key="1">
    <citation type="journal article" date="2012" name="J. Bacteriol.">
        <title>Draft Genome Sequence of Mesorhizobium alhagi CCNWXJ12-2T, a Novel Salt-Resistant Species Isolated from the Desert of Northwestern China.</title>
        <authorList>
            <person name="Zhou M."/>
            <person name="Chen W."/>
            <person name="Chen H."/>
            <person name="Wei G."/>
        </authorList>
    </citation>
    <scope>NUCLEOTIDE SEQUENCE [LARGE SCALE GENOMIC DNA]</scope>
    <source>
        <strain evidence="5 6">CCNWXJ12-2</strain>
    </source>
</reference>
<protein>
    <submittedName>
        <fullName evidence="5">GHMP kinase</fullName>
    </submittedName>
</protein>
<keyword evidence="1 5" id="KW-0808">Transferase</keyword>